<dbReference type="Gene3D" id="3.30.40.10">
    <property type="entry name" value="Zinc/RING finger domain, C3HC4 (zinc finger)"/>
    <property type="match status" value="1"/>
</dbReference>
<evidence type="ECO:0000256" key="3">
    <source>
        <dbReference type="ARBA" id="ARBA00022833"/>
    </source>
</evidence>
<accession>A0A673XS54</accession>
<feature type="domain" description="RING-type" evidence="5">
    <location>
        <begin position="8"/>
        <end position="43"/>
    </location>
</feature>
<dbReference type="InterPro" id="IPR017907">
    <property type="entry name" value="Znf_RING_CS"/>
</dbReference>
<reference evidence="6" key="1">
    <citation type="submission" date="2025-08" db="UniProtKB">
        <authorList>
            <consortium name="Ensembl"/>
        </authorList>
    </citation>
    <scope>IDENTIFICATION</scope>
</reference>
<dbReference type="Proteomes" id="UP000472277">
    <property type="component" value="Chromosome 2"/>
</dbReference>
<keyword evidence="3" id="KW-0862">Zinc</keyword>
<dbReference type="PROSITE" id="PS00518">
    <property type="entry name" value="ZF_RING_1"/>
    <property type="match status" value="1"/>
</dbReference>
<dbReference type="GeneTree" id="ENSGT01120000275474"/>
<dbReference type="InterPro" id="IPR027370">
    <property type="entry name" value="Znf-RING_euk"/>
</dbReference>
<dbReference type="Pfam" id="PF13445">
    <property type="entry name" value="zf-RING_UBOX"/>
    <property type="match status" value="1"/>
</dbReference>
<keyword evidence="7" id="KW-1185">Reference proteome</keyword>
<dbReference type="Ensembl" id="ENSSTUT00000024825.1">
    <property type="protein sequence ID" value="ENSSTUP00000023667.1"/>
    <property type="gene ID" value="ENSSTUG00000010335.1"/>
</dbReference>
<dbReference type="InterPro" id="IPR001841">
    <property type="entry name" value="Znf_RING"/>
</dbReference>
<dbReference type="InterPro" id="IPR013083">
    <property type="entry name" value="Znf_RING/FYVE/PHD"/>
</dbReference>
<dbReference type="SUPFAM" id="SSF57850">
    <property type="entry name" value="RING/U-box"/>
    <property type="match status" value="1"/>
</dbReference>
<dbReference type="GO" id="GO:0008270">
    <property type="term" value="F:zinc ion binding"/>
    <property type="evidence" value="ECO:0007669"/>
    <property type="project" value="UniProtKB-KW"/>
</dbReference>
<keyword evidence="2 4" id="KW-0863">Zinc-finger</keyword>
<evidence type="ECO:0000259" key="5">
    <source>
        <dbReference type="PROSITE" id="PS50089"/>
    </source>
</evidence>
<sequence>MEAHNLSCIICLDPFTVPVTVPCGHTFCRDCITACPESQRVPCRFTTVEEGGGGGNMYGD</sequence>
<protein>
    <recommendedName>
        <fullName evidence="5">RING-type domain-containing protein</fullName>
    </recommendedName>
</protein>
<dbReference type="InParanoid" id="A0A673XS54"/>
<evidence type="ECO:0000256" key="2">
    <source>
        <dbReference type="ARBA" id="ARBA00022771"/>
    </source>
</evidence>
<keyword evidence="1" id="KW-0479">Metal-binding</keyword>
<evidence type="ECO:0000256" key="4">
    <source>
        <dbReference type="PROSITE-ProRule" id="PRU00175"/>
    </source>
</evidence>
<evidence type="ECO:0000256" key="1">
    <source>
        <dbReference type="ARBA" id="ARBA00022723"/>
    </source>
</evidence>
<organism evidence="6 7">
    <name type="scientific">Salmo trutta</name>
    <name type="common">Brown trout</name>
    <dbReference type="NCBI Taxonomy" id="8032"/>
    <lineage>
        <taxon>Eukaryota</taxon>
        <taxon>Metazoa</taxon>
        <taxon>Chordata</taxon>
        <taxon>Craniata</taxon>
        <taxon>Vertebrata</taxon>
        <taxon>Euteleostomi</taxon>
        <taxon>Actinopterygii</taxon>
        <taxon>Neopterygii</taxon>
        <taxon>Teleostei</taxon>
        <taxon>Protacanthopterygii</taxon>
        <taxon>Salmoniformes</taxon>
        <taxon>Salmonidae</taxon>
        <taxon>Salmoninae</taxon>
        <taxon>Salmo</taxon>
    </lineage>
</organism>
<evidence type="ECO:0000313" key="6">
    <source>
        <dbReference type="Ensembl" id="ENSSTUP00000023667.1"/>
    </source>
</evidence>
<name>A0A673XS54_SALTR</name>
<dbReference type="AlphaFoldDB" id="A0A673XS54"/>
<dbReference type="PROSITE" id="PS50089">
    <property type="entry name" value="ZF_RING_2"/>
    <property type="match status" value="1"/>
</dbReference>
<reference evidence="6" key="2">
    <citation type="submission" date="2025-09" db="UniProtKB">
        <authorList>
            <consortium name="Ensembl"/>
        </authorList>
    </citation>
    <scope>IDENTIFICATION</scope>
</reference>
<evidence type="ECO:0000313" key="7">
    <source>
        <dbReference type="Proteomes" id="UP000472277"/>
    </source>
</evidence>
<dbReference type="SMART" id="SM00184">
    <property type="entry name" value="RING"/>
    <property type="match status" value="1"/>
</dbReference>
<proteinExistence type="predicted"/>